<dbReference type="NCBIfam" id="TIGR03816">
    <property type="entry name" value="tadE_like_DECH"/>
    <property type="match status" value="1"/>
</dbReference>
<dbReference type="STRING" id="156976.AK829_08980"/>
<name>A0A0K1RCV4_9CORY</name>
<evidence type="ECO:0000313" key="2">
    <source>
        <dbReference type="Proteomes" id="UP000060016"/>
    </source>
</evidence>
<proteinExistence type="predicted"/>
<sequence>MSTVTSAGIVSAVVALAASVAAIGGAVADSHRAQVAAELAAVAGATALYQGADACAVAARTAELNSATLEHCLLIDGHVTTTTAIPRTIRTATGHARAGPL</sequence>
<reference evidence="1 2" key="1">
    <citation type="submission" date="2015-08" db="EMBL/GenBank/DDBJ databases">
        <authorList>
            <person name="Babu N.S."/>
            <person name="Beckwith C.J."/>
            <person name="Beseler K.G."/>
            <person name="Brison A."/>
            <person name="Carone J.V."/>
            <person name="Caskin T.P."/>
            <person name="Diamond M."/>
            <person name="Durham M.E."/>
            <person name="Foxe J.M."/>
            <person name="Go M."/>
            <person name="Henderson B.A."/>
            <person name="Jones I.B."/>
            <person name="McGettigan J.A."/>
            <person name="Micheletti S.J."/>
            <person name="Nasrallah M.E."/>
            <person name="Ortiz D."/>
            <person name="Piller C.R."/>
            <person name="Privatt S.R."/>
            <person name="Schneider S.L."/>
            <person name="Sharp S."/>
            <person name="Smith T.C."/>
            <person name="Stanton J.D."/>
            <person name="Ullery H.E."/>
            <person name="Wilson R.J."/>
            <person name="Serrano M.G."/>
            <person name="Buck G."/>
            <person name="Lee V."/>
            <person name="Wang Y."/>
            <person name="Carvalho R."/>
            <person name="Voegtly L."/>
            <person name="Shi R."/>
            <person name="Duckworth R."/>
            <person name="Johnson A."/>
            <person name="Loviza R."/>
            <person name="Walstead R."/>
            <person name="Shah Z."/>
            <person name="Kiflezghi M."/>
            <person name="Wade K."/>
            <person name="Ball S.L."/>
            <person name="Bradley K.W."/>
            <person name="Asai D.J."/>
            <person name="Bowman C.A."/>
            <person name="Russell D.A."/>
            <person name="Pope W.H."/>
            <person name="Jacobs-Sera D."/>
            <person name="Hendrix R.W."/>
            <person name="Hatfull G.F."/>
        </authorList>
    </citation>
    <scope>NUCLEOTIDE SEQUENCE [LARGE SCALE GENOMIC DNA]</scope>
    <source>
        <strain evidence="1 2">PUDD_83A45</strain>
    </source>
</reference>
<dbReference type="InterPro" id="IPR021202">
    <property type="entry name" value="Rv3654c-like"/>
</dbReference>
<accession>A0A0K1RCV4</accession>
<keyword evidence="2" id="KW-1185">Reference proteome</keyword>
<dbReference type="PATRIC" id="fig|156976.3.peg.1800"/>
<dbReference type="EMBL" id="CP012342">
    <property type="protein sequence ID" value="AKV59257.1"/>
    <property type="molecule type" value="Genomic_DNA"/>
</dbReference>
<dbReference type="Proteomes" id="UP000060016">
    <property type="component" value="Chromosome"/>
</dbReference>
<gene>
    <name evidence="1" type="ORF">AK829_08980</name>
</gene>
<evidence type="ECO:0000313" key="1">
    <source>
        <dbReference type="EMBL" id="AKV59257.1"/>
    </source>
</evidence>
<protein>
    <submittedName>
        <fullName evidence="1">Uncharacterized protein</fullName>
    </submittedName>
</protein>
<dbReference type="AlphaFoldDB" id="A0A0K1RCV4"/>
<dbReference type="KEGG" id="crie:AK829_08980"/>
<organism evidence="1 2">
    <name type="scientific">Corynebacterium riegelii</name>
    <dbReference type="NCBI Taxonomy" id="156976"/>
    <lineage>
        <taxon>Bacteria</taxon>
        <taxon>Bacillati</taxon>
        <taxon>Actinomycetota</taxon>
        <taxon>Actinomycetes</taxon>
        <taxon>Mycobacteriales</taxon>
        <taxon>Corynebacteriaceae</taxon>
        <taxon>Corynebacterium</taxon>
    </lineage>
</organism>
<dbReference type="RefSeq" id="WP_052205535.1">
    <property type="nucleotide sequence ID" value="NZ_CALUAC010000008.1"/>
</dbReference>